<proteinExistence type="predicted"/>
<dbReference type="PANTHER" id="PTHR43677:SF4">
    <property type="entry name" value="QUINONE OXIDOREDUCTASE-LIKE PROTEIN 2"/>
    <property type="match status" value="1"/>
</dbReference>
<dbReference type="Pfam" id="PF00107">
    <property type="entry name" value="ADH_zinc_N"/>
    <property type="match status" value="1"/>
</dbReference>
<dbReference type="InterPro" id="IPR011032">
    <property type="entry name" value="GroES-like_sf"/>
</dbReference>
<dbReference type="SMART" id="SM00829">
    <property type="entry name" value="PKS_ER"/>
    <property type="match status" value="1"/>
</dbReference>
<dbReference type="EMBL" id="BAABJP010000062">
    <property type="protein sequence ID" value="GAA5174332.1"/>
    <property type="molecule type" value="Genomic_DNA"/>
</dbReference>
<evidence type="ECO:0000313" key="2">
    <source>
        <dbReference type="EMBL" id="GAA5174332.1"/>
    </source>
</evidence>
<dbReference type="SUPFAM" id="SSF50129">
    <property type="entry name" value="GroES-like"/>
    <property type="match status" value="1"/>
</dbReference>
<name>A0ABP9RBZ6_9PSEU</name>
<dbReference type="InterPro" id="IPR051397">
    <property type="entry name" value="Zn-ADH-like_protein"/>
</dbReference>
<dbReference type="Pfam" id="PF08240">
    <property type="entry name" value="ADH_N"/>
    <property type="match status" value="1"/>
</dbReference>
<dbReference type="InterPro" id="IPR013154">
    <property type="entry name" value="ADH-like_N"/>
</dbReference>
<comment type="caution">
    <text evidence="2">The sequence shown here is derived from an EMBL/GenBank/DDBJ whole genome shotgun (WGS) entry which is preliminary data.</text>
</comment>
<dbReference type="Proteomes" id="UP001428817">
    <property type="component" value="Unassembled WGS sequence"/>
</dbReference>
<dbReference type="InterPro" id="IPR036291">
    <property type="entry name" value="NAD(P)-bd_dom_sf"/>
</dbReference>
<protein>
    <submittedName>
        <fullName evidence="2">NADPH:quinone oxidoreductase family protein</fullName>
    </submittedName>
</protein>
<dbReference type="Gene3D" id="3.90.180.10">
    <property type="entry name" value="Medium-chain alcohol dehydrogenases, catalytic domain"/>
    <property type="match status" value="1"/>
</dbReference>
<evidence type="ECO:0000313" key="3">
    <source>
        <dbReference type="Proteomes" id="UP001428817"/>
    </source>
</evidence>
<dbReference type="InterPro" id="IPR020843">
    <property type="entry name" value="ER"/>
</dbReference>
<dbReference type="SUPFAM" id="SSF51735">
    <property type="entry name" value="NAD(P)-binding Rossmann-fold domains"/>
    <property type="match status" value="1"/>
</dbReference>
<dbReference type="InterPro" id="IPR013149">
    <property type="entry name" value="ADH-like_C"/>
</dbReference>
<organism evidence="2 3">
    <name type="scientific">Pseudonocardia eucalypti</name>
    <dbReference type="NCBI Taxonomy" id="648755"/>
    <lineage>
        <taxon>Bacteria</taxon>
        <taxon>Bacillati</taxon>
        <taxon>Actinomycetota</taxon>
        <taxon>Actinomycetes</taxon>
        <taxon>Pseudonocardiales</taxon>
        <taxon>Pseudonocardiaceae</taxon>
        <taxon>Pseudonocardia</taxon>
    </lineage>
</organism>
<evidence type="ECO:0000259" key="1">
    <source>
        <dbReference type="SMART" id="SM00829"/>
    </source>
</evidence>
<dbReference type="PANTHER" id="PTHR43677">
    <property type="entry name" value="SHORT-CHAIN DEHYDROGENASE/REDUCTASE"/>
    <property type="match status" value="1"/>
</dbReference>
<sequence length="320" mass="33489">MLALRVRRLVGPAGLSLDEVPESIRKNDRNSVRVAIRAAGVGYIDTLSCRGEFDCVMRLPFVPGLEISGEVTSAPEGCGYSAGDRVVGYVGAGGFAEYAWVSPDMLAPLPRELSFAEGAAIVVNFHAALVALWRRAQLCAGELVLVHGAGGGLGSAMVQIAAALGARVVAVAGSAERRAVARAAGASHVVGPDEWCDAVKAAGGVDIIVDPVGGRTFEQSLECLAPEGRLVSVGCAGNEISRAPAECLMLRGTTVMGMLWPEMLKRDRSLFGRTAKQLDDLVTTGLRPIVTKTYDLADGKEAMDAIENRTSSGKLVLVMP</sequence>
<accession>A0ABP9RBZ6</accession>
<reference evidence="3" key="1">
    <citation type="journal article" date="2019" name="Int. J. Syst. Evol. Microbiol.">
        <title>The Global Catalogue of Microorganisms (GCM) 10K type strain sequencing project: providing services to taxonomists for standard genome sequencing and annotation.</title>
        <authorList>
            <consortium name="The Broad Institute Genomics Platform"/>
            <consortium name="The Broad Institute Genome Sequencing Center for Infectious Disease"/>
            <person name="Wu L."/>
            <person name="Ma J."/>
        </authorList>
    </citation>
    <scope>NUCLEOTIDE SEQUENCE [LARGE SCALE GENOMIC DNA]</scope>
    <source>
        <strain evidence="3">JCM 18303</strain>
    </source>
</reference>
<feature type="domain" description="Enoyl reductase (ER)" evidence="1">
    <location>
        <begin position="11"/>
        <end position="317"/>
    </location>
</feature>
<dbReference type="CDD" id="cd08241">
    <property type="entry name" value="QOR1"/>
    <property type="match status" value="1"/>
</dbReference>
<gene>
    <name evidence="2" type="ORF">GCM10023321_77910</name>
</gene>
<dbReference type="Gene3D" id="3.40.50.720">
    <property type="entry name" value="NAD(P)-binding Rossmann-like Domain"/>
    <property type="match status" value="1"/>
</dbReference>
<keyword evidence="3" id="KW-1185">Reference proteome</keyword>